<dbReference type="InterPro" id="IPR040031">
    <property type="entry name" value="Codanin-1"/>
</dbReference>
<accession>A0A1D2N7F1</accession>
<feature type="domain" description="Codanin-1 C-terminal" evidence="1">
    <location>
        <begin position="552"/>
        <end position="634"/>
    </location>
</feature>
<dbReference type="PANTHER" id="PTHR28678:SF1">
    <property type="entry name" value="CODANIN-1"/>
    <property type="match status" value="1"/>
</dbReference>
<gene>
    <name evidence="2" type="ORF">Ocin01_05514</name>
</gene>
<evidence type="ECO:0000313" key="3">
    <source>
        <dbReference type="Proteomes" id="UP000094527"/>
    </source>
</evidence>
<comment type="caution">
    <text evidence="2">The sequence shown here is derived from an EMBL/GenBank/DDBJ whole genome shotgun (WGS) entry which is preliminary data.</text>
</comment>
<dbReference type="AlphaFoldDB" id="A0A1D2N7F1"/>
<proteinExistence type="predicted"/>
<dbReference type="GO" id="GO:0005634">
    <property type="term" value="C:nucleus"/>
    <property type="evidence" value="ECO:0007669"/>
    <property type="project" value="TreeGrafter"/>
</dbReference>
<sequence length="921" mass="104178">MDPTPSRKTPRSAKLFAELSADRRQKLDEMAEKYSKSIDTNQCRNVLDELEFLFQLFNTTNNNAPKSVSGQELEVPLLFNAAEQAYFVIKVVIGQLDKIIFNLPTYVLQLIIDNYPHKIPKPVRKHIEDWIIAQKSKAVPVSVEEPIRIDLGNTVCFQSEKDGRANFPNQNDFHAFCKQRDMFYSIRDTWTSSSNSSPVGLITDRSKSRMSFPPVNPTPLSRADSLSIKVQSLFQLNRNPTNLYHMASLFVSHYLLEARAQEIGGIPKDDHMQEFFQSNPTKLLQLNSRVSTSAETLESDQSPKLAFQKQFLLSCSPKFVQHVVDRLLMEIIQTEEHVETNNVANANQICRTVKDTIQLARLLGVAYFLPYLSEDNKNNGGINSIDMESILQEQIRIRSYQGPPLDLKKRMEEALKCGTLITTCPWIVEYLLQCDPATLLLPSYEPVLSTLLSLYKNVLVTDSAYTNRISASNKNFLRFHLGSLFSSKNFPDSAFTLKIQNLCNVADQSNGQKVRVDMIDEAGKSLIEHFFDDTFNRIKRILSWGKLEVPNSSISGEFRHIRPIPASEKSIVGSKLTAAVPKEKQLQAQLEATFFELYSPSVKRSVDFISERLTSNFVTIAKSQLFPSTRTMLANQGVFGVRAAEKCRMKISDEMNKFLAERCGVTVKLCLEQSVTPGVLEICQRIAIRKAKEAVSEWIKNYINAGMFPDMKGPTESANVSIGNTSQPFLPVVKSVPEDPPFEILILIHRTLRKLHLGEKIDLQIIDRVLSCHSLASAPWAFGPLLDWGVGLVAFQPQCLTAERMRHLVSLWKNLWNSNSRIINSRNLLLLSKSGGSRDSWIKLGSITQLLISEGLIRADDLEQQCLELLRDDWPDSVQKRISEFLTIVLETFQQRAEGYSESAQVLDWVAWICSGQPDQD</sequence>
<dbReference type="OMA" id="CEKTIPA"/>
<evidence type="ECO:0000313" key="2">
    <source>
        <dbReference type="EMBL" id="ODN01171.1"/>
    </source>
</evidence>
<dbReference type="STRING" id="48709.A0A1D2N7F1"/>
<dbReference type="PANTHER" id="PTHR28678">
    <property type="entry name" value="CODANIN-1"/>
    <property type="match status" value="1"/>
</dbReference>
<keyword evidence="3" id="KW-1185">Reference proteome</keyword>
<protein>
    <submittedName>
        <fullName evidence="2">Protein disks lost</fullName>
    </submittedName>
</protein>
<dbReference type="GO" id="GO:0006325">
    <property type="term" value="P:chromatin organization"/>
    <property type="evidence" value="ECO:0007669"/>
    <property type="project" value="TreeGrafter"/>
</dbReference>
<evidence type="ECO:0000259" key="1">
    <source>
        <dbReference type="Pfam" id="PF15296"/>
    </source>
</evidence>
<organism evidence="2 3">
    <name type="scientific">Orchesella cincta</name>
    <name type="common">Springtail</name>
    <name type="synonym">Podura cincta</name>
    <dbReference type="NCBI Taxonomy" id="48709"/>
    <lineage>
        <taxon>Eukaryota</taxon>
        <taxon>Metazoa</taxon>
        <taxon>Ecdysozoa</taxon>
        <taxon>Arthropoda</taxon>
        <taxon>Hexapoda</taxon>
        <taxon>Collembola</taxon>
        <taxon>Entomobryomorpha</taxon>
        <taxon>Entomobryoidea</taxon>
        <taxon>Orchesellidae</taxon>
        <taxon>Orchesellinae</taxon>
        <taxon>Orchesella</taxon>
    </lineage>
</organism>
<dbReference type="Pfam" id="PF15296">
    <property type="entry name" value="Codanin-1_C"/>
    <property type="match status" value="1"/>
</dbReference>
<dbReference type="OrthoDB" id="20982at2759"/>
<reference evidence="2 3" key="1">
    <citation type="journal article" date="2016" name="Genome Biol. Evol.">
        <title>Gene Family Evolution Reflects Adaptation to Soil Environmental Stressors in the Genome of the Collembolan Orchesella cincta.</title>
        <authorList>
            <person name="Faddeeva-Vakhrusheva A."/>
            <person name="Derks M.F."/>
            <person name="Anvar S.Y."/>
            <person name="Agamennone V."/>
            <person name="Suring W."/>
            <person name="Smit S."/>
            <person name="van Straalen N.M."/>
            <person name="Roelofs D."/>
        </authorList>
    </citation>
    <scope>NUCLEOTIDE SEQUENCE [LARGE SCALE GENOMIC DNA]</scope>
    <source>
        <tissue evidence="2">Mixed pool</tissue>
    </source>
</reference>
<dbReference type="EMBL" id="LJIJ01000168">
    <property type="protein sequence ID" value="ODN01171.1"/>
    <property type="molecule type" value="Genomic_DNA"/>
</dbReference>
<dbReference type="InterPro" id="IPR028171">
    <property type="entry name" value="Codanin-1_C"/>
</dbReference>
<dbReference type="Proteomes" id="UP000094527">
    <property type="component" value="Unassembled WGS sequence"/>
</dbReference>
<name>A0A1D2N7F1_ORCCI</name>